<dbReference type="InterPro" id="IPR017853">
    <property type="entry name" value="GH"/>
</dbReference>
<dbReference type="PANTHER" id="PTHR31490:SF90">
    <property type="entry name" value="ENDO-1,4-BETA-XYLANASE A"/>
    <property type="match status" value="1"/>
</dbReference>
<dbReference type="CDD" id="cd00005">
    <property type="entry name" value="CBM9_like_1"/>
    <property type="match status" value="1"/>
</dbReference>
<dbReference type="PROSITE" id="PS51257">
    <property type="entry name" value="PROKAR_LIPOPROTEIN"/>
    <property type="match status" value="1"/>
</dbReference>
<dbReference type="InterPro" id="IPR010502">
    <property type="entry name" value="Carb-bd_dom_fam9"/>
</dbReference>
<evidence type="ECO:0000256" key="5">
    <source>
        <dbReference type="ARBA" id="ARBA00023326"/>
    </source>
</evidence>
<dbReference type="Proteomes" id="UP000190973">
    <property type="component" value="Unassembled WGS sequence"/>
</dbReference>
<dbReference type="Pfam" id="PF06452">
    <property type="entry name" value="CBM9_1"/>
    <property type="match status" value="2"/>
</dbReference>
<organism evidence="9 10">
    <name type="scientific">Clostridium beijerinckii</name>
    <name type="common">Clostridium MP</name>
    <dbReference type="NCBI Taxonomy" id="1520"/>
    <lineage>
        <taxon>Bacteria</taxon>
        <taxon>Bacillati</taxon>
        <taxon>Bacillota</taxon>
        <taxon>Clostridia</taxon>
        <taxon>Eubacteriales</taxon>
        <taxon>Clostridiaceae</taxon>
        <taxon>Clostridium</taxon>
    </lineage>
</organism>
<evidence type="ECO:0000256" key="1">
    <source>
        <dbReference type="ARBA" id="ARBA00007495"/>
    </source>
</evidence>
<dbReference type="EMBL" id="LZZI01000011">
    <property type="protein sequence ID" value="OOM63538.1"/>
    <property type="molecule type" value="Genomic_DNA"/>
</dbReference>
<evidence type="ECO:0000259" key="8">
    <source>
        <dbReference type="PROSITE" id="PS51760"/>
    </source>
</evidence>
<name>A0A1S8SDG8_CLOBE</name>
<dbReference type="GO" id="GO:0030246">
    <property type="term" value="F:carbohydrate binding"/>
    <property type="evidence" value="ECO:0007669"/>
    <property type="project" value="InterPro"/>
</dbReference>
<keyword evidence="5 6" id="KW-0624">Polysaccharide degradation</keyword>
<dbReference type="EC" id="3.2.1.8" evidence="6"/>
<keyword evidence="2 6" id="KW-0378">Hydrolase</keyword>
<dbReference type="RefSeq" id="WP_077837721.1">
    <property type="nucleotide sequence ID" value="NZ_JABTAE010000001.1"/>
</dbReference>
<dbReference type="Pfam" id="PF00331">
    <property type="entry name" value="Glyco_hydro_10"/>
    <property type="match status" value="1"/>
</dbReference>
<dbReference type="PRINTS" id="PR00134">
    <property type="entry name" value="GLHYDRLASE10"/>
</dbReference>
<dbReference type="InterPro" id="IPR001000">
    <property type="entry name" value="GH10_dom"/>
</dbReference>
<dbReference type="PANTHER" id="PTHR31490">
    <property type="entry name" value="GLYCOSYL HYDROLASE"/>
    <property type="match status" value="1"/>
</dbReference>
<keyword evidence="7" id="KW-0732">Signal</keyword>
<dbReference type="GO" id="GO:0031176">
    <property type="term" value="F:endo-1,4-beta-xylanase activity"/>
    <property type="evidence" value="ECO:0007669"/>
    <property type="project" value="UniProtKB-EC"/>
</dbReference>
<dbReference type="SMART" id="SM00633">
    <property type="entry name" value="Glyco_10"/>
    <property type="match status" value="1"/>
</dbReference>
<dbReference type="SUPFAM" id="SSF51445">
    <property type="entry name" value="(Trans)glycosidases"/>
    <property type="match status" value="1"/>
</dbReference>
<evidence type="ECO:0000256" key="4">
    <source>
        <dbReference type="ARBA" id="ARBA00023295"/>
    </source>
</evidence>
<keyword evidence="9" id="KW-0858">Xylan degradation</keyword>
<protein>
    <recommendedName>
        <fullName evidence="6">Beta-xylanase</fullName>
        <ecNumber evidence="6">3.2.1.8</ecNumber>
    </recommendedName>
</protein>
<gene>
    <name evidence="9" type="primary">xynC</name>
    <name evidence="9" type="ORF">CLBCK_09490</name>
</gene>
<dbReference type="Gene3D" id="2.60.40.1190">
    <property type="match status" value="2"/>
</dbReference>
<evidence type="ECO:0000256" key="7">
    <source>
        <dbReference type="SAM" id="SignalP"/>
    </source>
</evidence>
<comment type="similarity">
    <text evidence="1 6">Belongs to the glycosyl hydrolase 10 (cellulase F) family.</text>
</comment>
<dbReference type="AlphaFoldDB" id="A0A1S8SDG8"/>
<accession>A0A1S8SDG8</accession>
<feature type="domain" description="GH10" evidence="8">
    <location>
        <begin position="51"/>
        <end position="401"/>
    </location>
</feature>
<feature type="chain" id="PRO_5012278096" description="Beta-xylanase" evidence="7">
    <location>
        <begin position="35"/>
        <end position="758"/>
    </location>
</feature>
<dbReference type="PROSITE" id="PS51760">
    <property type="entry name" value="GH10_2"/>
    <property type="match status" value="1"/>
</dbReference>
<evidence type="ECO:0000313" key="9">
    <source>
        <dbReference type="EMBL" id="OOM63538.1"/>
    </source>
</evidence>
<keyword evidence="4 6" id="KW-0326">Glycosidase</keyword>
<evidence type="ECO:0000256" key="6">
    <source>
        <dbReference type="RuleBase" id="RU361174"/>
    </source>
</evidence>
<feature type="signal peptide" evidence="7">
    <location>
        <begin position="1"/>
        <end position="34"/>
    </location>
</feature>
<comment type="caution">
    <text evidence="9">The sequence shown here is derived from an EMBL/GenBank/DDBJ whole genome shotgun (WGS) entry which is preliminary data.</text>
</comment>
<evidence type="ECO:0000256" key="2">
    <source>
        <dbReference type="ARBA" id="ARBA00022801"/>
    </source>
</evidence>
<sequence length="758" mass="84338">MFSKKKRLKLMSLIITGSLLSGIYTTVSCQSALADTGNTSAQTQVVKQDYQKDIPALKDVFKDYFPVGTELNPSMMDSSDPHSGFIKYQYNALVPGNFMKPDAMQPTEGNFHWDDADKYVKFGEENNMILRGHTLVWHSQIPDWFFQDPTDKAKPATREQLRSRMEKHIKTVVGRYKGKIKYWDVVNEVISDKSGLRGDDEKSKWKSIIGDIDGDGYDDDYIELAFKYAHEADPDATLIINDYGTEGSTRKRDDLYNLIERMLKKGIPVGGVGLQSHISMYSPSAGQIKDGIEKFASLKKYDPKFTVQVTELDMTIYSGNNEGTKIVTDDILAQEASQYKAIFDVYKEEAKKGNLGLVMFWGGSDDDTWLDNFPVKNRPDAPLLFDRSLHAKAAYWALVDPSKVNVFKQKTSASNGTPVIGNALDSKWMMVKPFEVNSYIKGIDGATAKVKTMWDLKNIYVFADVNDATISNNDGVDIFIDDGTGKYVKYSVKRNTDTDIVKVISTSKGYQIQAKLPLGTIQAKVGTELKFDMKVNDYDNYGILNSSVVWNDYASGGTMKPENGGALVCNPESKSVEAKRGTPVIDGNIDDIWSTANVISTDISLQGTNAAKAKVRTLWDKDYIYVLYEVTDSELDKSSKNAYEQDSVEAFIDENNAKTSAYDNDDAQYRVNYDNEQSGGGSRITDKFKSATKVTDNGYIVEMAIPLHNEAVANQIIGFDAQVNDADGGVRNGVNIWSDSTGQTWSTMSNVGNLKLVD</sequence>
<evidence type="ECO:0000313" key="10">
    <source>
        <dbReference type="Proteomes" id="UP000190973"/>
    </source>
</evidence>
<dbReference type="InterPro" id="IPR044846">
    <property type="entry name" value="GH10"/>
</dbReference>
<comment type="catalytic activity">
    <reaction evidence="6">
        <text>Endohydrolysis of (1-&gt;4)-beta-D-xylosidic linkages in xylans.</text>
        <dbReference type="EC" id="3.2.1.8"/>
    </reaction>
</comment>
<keyword evidence="3 6" id="KW-0119">Carbohydrate metabolism</keyword>
<reference evidence="9 10" key="1">
    <citation type="submission" date="2016-05" db="EMBL/GenBank/DDBJ databases">
        <title>Microbial solvent formation.</title>
        <authorList>
            <person name="Poehlein A."/>
            <person name="Montoya Solano J.D."/>
            <person name="Flitsch S."/>
            <person name="Krabben P."/>
            <person name="Duerre P."/>
            <person name="Daniel R."/>
        </authorList>
    </citation>
    <scope>NUCLEOTIDE SEQUENCE [LARGE SCALE GENOMIC DNA]</scope>
    <source>
        <strain evidence="9 10">DSM 53</strain>
    </source>
</reference>
<dbReference type="SUPFAM" id="SSF49344">
    <property type="entry name" value="CBD9-like"/>
    <property type="match status" value="2"/>
</dbReference>
<dbReference type="Gene3D" id="3.20.20.80">
    <property type="entry name" value="Glycosidases"/>
    <property type="match status" value="1"/>
</dbReference>
<evidence type="ECO:0000256" key="3">
    <source>
        <dbReference type="ARBA" id="ARBA00023277"/>
    </source>
</evidence>
<dbReference type="GO" id="GO:0045493">
    <property type="term" value="P:xylan catabolic process"/>
    <property type="evidence" value="ECO:0007669"/>
    <property type="project" value="UniProtKB-KW"/>
</dbReference>
<proteinExistence type="inferred from homology"/>